<proteinExistence type="inferred from homology"/>
<dbReference type="NCBIfam" id="TIGR00945">
    <property type="entry name" value="tatC"/>
    <property type="match status" value="1"/>
</dbReference>
<feature type="transmembrane region" description="Helical" evidence="5">
    <location>
        <begin position="174"/>
        <end position="199"/>
    </location>
</feature>
<dbReference type="GO" id="GO:0033281">
    <property type="term" value="C:TAT protein transport complex"/>
    <property type="evidence" value="ECO:0007669"/>
    <property type="project" value="UniProtKB-UniRule"/>
</dbReference>
<evidence type="ECO:0000256" key="6">
    <source>
        <dbReference type="SAM" id="MobiDB-lite"/>
    </source>
</evidence>
<protein>
    <recommendedName>
        <fullName evidence="5">Sec-independent protein translocase protein TatC</fullName>
    </recommendedName>
</protein>
<dbReference type="RefSeq" id="WP_069911904.1">
    <property type="nucleotide sequence ID" value="NZ_LAJE02000355.1"/>
</dbReference>
<evidence type="ECO:0000313" key="8">
    <source>
        <dbReference type="Proteomes" id="UP000095463"/>
    </source>
</evidence>
<name>A0A1E5XJM6_9HYPH</name>
<dbReference type="OrthoDB" id="9777044at2"/>
<keyword evidence="5" id="KW-0653">Protein transport</keyword>
<evidence type="ECO:0000256" key="1">
    <source>
        <dbReference type="ARBA" id="ARBA00004141"/>
    </source>
</evidence>
<keyword evidence="5" id="KW-1003">Cell membrane</keyword>
<evidence type="ECO:0000256" key="4">
    <source>
        <dbReference type="ARBA" id="ARBA00023136"/>
    </source>
</evidence>
<keyword evidence="4 5" id="KW-0472">Membrane</keyword>
<keyword evidence="2 5" id="KW-0812">Transmembrane</keyword>
<feature type="region of interest" description="Disordered" evidence="6">
    <location>
        <begin position="1"/>
        <end position="20"/>
    </location>
</feature>
<gene>
    <name evidence="5" type="primary">tatC</name>
    <name evidence="7" type="ORF">VW23_002975</name>
</gene>
<comment type="function">
    <text evidence="5">Part of the twin-arginine translocation (Tat) system that transports large folded proteins containing a characteristic twin-arginine motif in their signal peptide across membranes. Together with TatB, TatC is part of a receptor directly interacting with Tat signal peptides.</text>
</comment>
<keyword evidence="3 5" id="KW-1133">Transmembrane helix</keyword>
<dbReference type="InterPro" id="IPR019820">
    <property type="entry name" value="Sec-indep_translocase_CS"/>
</dbReference>
<keyword evidence="5" id="KW-0811">Translocation</keyword>
<dbReference type="PANTHER" id="PTHR30371:SF0">
    <property type="entry name" value="SEC-INDEPENDENT PROTEIN TRANSLOCASE PROTEIN TATC, CHLOROPLASTIC-RELATED"/>
    <property type="match status" value="1"/>
</dbReference>
<dbReference type="HAMAP" id="MF_00902">
    <property type="entry name" value="TatC"/>
    <property type="match status" value="1"/>
</dbReference>
<feature type="transmembrane region" description="Helical" evidence="5">
    <location>
        <begin position="233"/>
        <end position="253"/>
    </location>
</feature>
<sequence length="278" mass="31036">MAEQTKLEAPKNAPKTDEDELAGSEAPLLDHLVELRKRLIRSLVVIFGLLIVLFFFAKPIYEALLEPYRVAVFPKPVEVIFTSPPEWFFTQLNVAFFAALLIGFPYLAAEIYGFVAPGLYKKERGAFLPYLIATPILFVLGTALVYFVVLPMALHFFLSTQTEEIQLLMKASEYLGFAMTLILAFGICFQLPVILTLLAQIDLLSSKTLKSGRKYAVVAILVFAAFITPPDPISQLGLALPLYLLYEVSILSVRWVEKRRARALAAEGIEATDVEKTE</sequence>
<comment type="subunit">
    <text evidence="5">The Tat system comprises two distinct complexes: a TatABC complex, containing multiple copies of TatA, TatB and TatC subunits, and a separate TatA complex, containing only TatA subunits. Substrates initially bind to the TatABC complex, which probably triggers association of the separate TatA complex to form the active translocon.</text>
</comment>
<dbReference type="GO" id="GO:0009977">
    <property type="term" value="F:proton motive force dependent protein transmembrane transporter activity"/>
    <property type="evidence" value="ECO:0007669"/>
    <property type="project" value="TreeGrafter"/>
</dbReference>
<dbReference type="Proteomes" id="UP000095463">
    <property type="component" value="Unassembled WGS sequence"/>
</dbReference>
<feature type="transmembrane region" description="Helical" evidence="5">
    <location>
        <begin position="39"/>
        <end position="57"/>
    </location>
</feature>
<dbReference type="Pfam" id="PF00902">
    <property type="entry name" value="TatC"/>
    <property type="match status" value="1"/>
</dbReference>
<dbReference type="PRINTS" id="PR01840">
    <property type="entry name" value="TATCFAMILY"/>
</dbReference>
<evidence type="ECO:0000313" key="7">
    <source>
        <dbReference type="EMBL" id="OEO28791.1"/>
    </source>
</evidence>
<dbReference type="EMBL" id="LAJE02000355">
    <property type="protein sequence ID" value="OEO28791.1"/>
    <property type="molecule type" value="Genomic_DNA"/>
</dbReference>
<dbReference type="AlphaFoldDB" id="A0A1E5XJM6"/>
<dbReference type="PANTHER" id="PTHR30371">
    <property type="entry name" value="SEC-INDEPENDENT PROTEIN TRANSLOCASE PROTEIN TATC"/>
    <property type="match status" value="1"/>
</dbReference>
<feature type="transmembrane region" description="Helical" evidence="5">
    <location>
        <begin position="127"/>
        <end position="154"/>
    </location>
</feature>
<accession>A0A1E5XJM6</accession>
<feature type="transmembrane region" description="Helical" evidence="5">
    <location>
        <begin position="211"/>
        <end position="227"/>
    </location>
</feature>
<evidence type="ECO:0000256" key="5">
    <source>
        <dbReference type="HAMAP-Rule" id="MF_00902"/>
    </source>
</evidence>
<comment type="caution">
    <text evidence="7">The sequence shown here is derived from an EMBL/GenBank/DDBJ whole genome shotgun (WGS) entry which is preliminary data.</text>
</comment>
<dbReference type="GO" id="GO:0065002">
    <property type="term" value="P:intracellular protein transmembrane transport"/>
    <property type="evidence" value="ECO:0007669"/>
    <property type="project" value="TreeGrafter"/>
</dbReference>
<reference evidence="7 8" key="1">
    <citation type="journal article" date="2015" name="Genome Announc.">
        <title>Genome Assemblies of Three Soil-Associated Devosia species: D. insulae, D. limi, and D. soli.</title>
        <authorList>
            <person name="Hassan Y.I."/>
            <person name="Lepp D."/>
            <person name="Zhou T."/>
        </authorList>
    </citation>
    <scope>NUCLEOTIDE SEQUENCE [LARGE SCALE GENOMIC DNA]</scope>
    <source>
        <strain evidence="7 8">DS-56</strain>
    </source>
</reference>
<evidence type="ECO:0000256" key="2">
    <source>
        <dbReference type="ARBA" id="ARBA00022692"/>
    </source>
</evidence>
<keyword evidence="8" id="KW-1185">Reference proteome</keyword>
<dbReference type="GO" id="GO:0043953">
    <property type="term" value="P:protein transport by the Tat complex"/>
    <property type="evidence" value="ECO:0007669"/>
    <property type="project" value="UniProtKB-UniRule"/>
</dbReference>
<comment type="similarity">
    <text evidence="5">Belongs to the TatC family.</text>
</comment>
<comment type="subcellular location">
    <subcellularLocation>
        <location evidence="5">Cell membrane</location>
        <topology evidence="5">Multi-pass membrane protein</topology>
    </subcellularLocation>
    <subcellularLocation>
        <location evidence="1">Membrane</location>
        <topology evidence="1">Multi-pass membrane protein</topology>
    </subcellularLocation>
</comment>
<feature type="transmembrane region" description="Helical" evidence="5">
    <location>
        <begin position="94"/>
        <end position="115"/>
    </location>
</feature>
<keyword evidence="5" id="KW-0813">Transport</keyword>
<dbReference type="InterPro" id="IPR002033">
    <property type="entry name" value="TatC"/>
</dbReference>
<dbReference type="PROSITE" id="PS01218">
    <property type="entry name" value="TATC"/>
    <property type="match status" value="1"/>
</dbReference>
<organism evidence="7 8">
    <name type="scientific">Devosia insulae DS-56</name>
    <dbReference type="NCBI Taxonomy" id="1116389"/>
    <lineage>
        <taxon>Bacteria</taxon>
        <taxon>Pseudomonadati</taxon>
        <taxon>Pseudomonadota</taxon>
        <taxon>Alphaproteobacteria</taxon>
        <taxon>Hyphomicrobiales</taxon>
        <taxon>Devosiaceae</taxon>
        <taxon>Devosia</taxon>
    </lineage>
</organism>
<evidence type="ECO:0000256" key="3">
    <source>
        <dbReference type="ARBA" id="ARBA00022989"/>
    </source>
</evidence>